<dbReference type="GO" id="GO:0140662">
    <property type="term" value="F:ATP-dependent protein folding chaperone"/>
    <property type="evidence" value="ECO:0007669"/>
    <property type="project" value="InterPro"/>
</dbReference>
<dbReference type="PANTHER" id="PTHR19375">
    <property type="entry name" value="HEAT SHOCK PROTEIN 70KDA"/>
    <property type="match status" value="1"/>
</dbReference>
<dbReference type="Gene3D" id="3.30.420.40">
    <property type="match status" value="1"/>
</dbReference>
<dbReference type="PROSITE" id="PS00297">
    <property type="entry name" value="HSP70_1"/>
    <property type="match status" value="1"/>
</dbReference>
<evidence type="ECO:0000256" key="2">
    <source>
        <dbReference type="ARBA" id="ARBA00022840"/>
    </source>
</evidence>
<dbReference type="InterPro" id="IPR043129">
    <property type="entry name" value="ATPase_NBD"/>
</dbReference>
<evidence type="ECO:0000256" key="1">
    <source>
        <dbReference type="ARBA" id="ARBA00022741"/>
    </source>
</evidence>
<evidence type="ECO:0000313" key="3">
    <source>
        <dbReference type="EMBL" id="ARF10026.1"/>
    </source>
</evidence>
<protein>
    <submittedName>
        <fullName evidence="3">Hsp70 protein</fullName>
    </submittedName>
</protein>
<dbReference type="Pfam" id="PF00012">
    <property type="entry name" value="HSP70"/>
    <property type="match status" value="1"/>
</dbReference>
<keyword evidence="1" id="KW-0547">Nucleotide-binding</keyword>
<gene>
    <name evidence="3" type="ORF">Indivirus_9_3</name>
</gene>
<reference evidence="3" key="1">
    <citation type="journal article" date="2017" name="Science">
        <title>Giant viruses with an expanded complement of translation system components.</title>
        <authorList>
            <person name="Schulz F."/>
            <person name="Yutin N."/>
            <person name="Ivanova N.N."/>
            <person name="Ortega D.R."/>
            <person name="Lee T.K."/>
            <person name="Vierheilig J."/>
            <person name="Daims H."/>
            <person name="Horn M."/>
            <person name="Wagner M."/>
            <person name="Jensen G.J."/>
            <person name="Kyrpides N.C."/>
            <person name="Koonin E.V."/>
            <person name="Woyke T."/>
        </authorList>
    </citation>
    <scope>NUCLEOTIDE SEQUENCE</scope>
    <source>
        <strain evidence="3">ILV1</strain>
    </source>
</reference>
<dbReference type="GO" id="GO:0005524">
    <property type="term" value="F:ATP binding"/>
    <property type="evidence" value="ECO:0007669"/>
    <property type="project" value="UniProtKB-KW"/>
</dbReference>
<dbReference type="InterPro" id="IPR013126">
    <property type="entry name" value="Hsp_70_fam"/>
</dbReference>
<dbReference type="FunFam" id="3.30.30.30:FF:000001">
    <property type="entry name" value="heat shock 70 kDa protein-like"/>
    <property type="match status" value="1"/>
</dbReference>
<dbReference type="InterPro" id="IPR018181">
    <property type="entry name" value="Heat_shock_70_CS"/>
</dbReference>
<proteinExistence type="predicted"/>
<dbReference type="FunFam" id="3.30.420.40:FF:000026">
    <property type="entry name" value="Heat shock protein 70"/>
    <property type="match status" value="1"/>
</dbReference>
<dbReference type="SUPFAM" id="SSF53067">
    <property type="entry name" value="Actin-like ATPase domain"/>
    <property type="match status" value="1"/>
</dbReference>
<keyword evidence="2" id="KW-0067">ATP-binding</keyword>
<name>A0A1V0SE90_9VIRU</name>
<dbReference type="EMBL" id="KY684093">
    <property type="protein sequence ID" value="ARF10026.1"/>
    <property type="molecule type" value="Genomic_DNA"/>
</dbReference>
<organism evidence="3">
    <name type="scientific">Indivirus ILV1</name>
    <dbReference type="NCBI Taxonomy" id="1977633"/>
    <lineage>
        <taxon>Viruses</taxon>
        <taxon>Varidnaviria</taxon>
        <taxon>Bamfordvirae</taxon>
        <taxon>Nucleocytoviricota</taxon>
        <taxon>Megaviricetes</taxon>
        <taxon>Imitervirales</taxon>
        <taxon>Mimiviridae</taxon>
        <taxon>Klosneuvirinae</taxon>
        <taxon>Indivirus</taxon>
    </lineage>
</organism>
<sequence length="208" mass="23079">MNTENTVIGIDLGTTYSCVGVWKDGRVEIIANDQGERTTPSWVGFTDTERIIGLGAKSQSSQNPQNTIFDSKRMIGRNYNDSAVQNDIKHWPFKVIKDKNNKPLVRVQYKGESKDLRPEEISAMILSSMKETAENYLGFPVKRAVVTVPAYFNDAQRRATKDAGAIAGLTVERIINEPTAAAMAYGLDKQDGQERNVLIFDLGGKHVL</sequence>
<accession>A0A1V0SE90</accession>
<dbReference type="PRINTS" id="PR00301">
    <property type="entry name" value="HEATSHOCK70"/>
</dbReference>
<dbReference type="Gene3D" id="3.30.30.30">
    <property type="match status" value="1"/>
</dbReference>